<reference evidence="2" key="2">
    <citation type="submission" date="2021-04" db="EMBL/GenBank/DDBJ databases">
        <authorList>
            <person name="Gilroy R."/>
        </authorList>
    </citation>
    <scope>NUCLEOTIDE SEQUENCE</scope>
    <source>
        <strain evidence="2">ChiHjej13B12-4958</strain>
    </source>
</reference>
<dbReference type="AlphaFoldDB" id="A0A9D2TNI3"/>
<comment type="caution">
    <text evidence="2">The sequence shown here is derived from an EMBL/GenBank/DDBJ whole genome shotgun (WGS) entry which is preliminary data.</text>
</comment>
<keyword evidence="1" id="KW-1133">Transmembrane helix</keyword>
<dbReference type="EMBL" id="DWVP01000007">
    <property type="protein sequence ID" value="HJC84701.1"/>
    <property type="molecule type" value="Genomic_DNA"/>
</dbReference>
<feature type="transmembrane region" description="Helical" evidence="1">
    <location>
        <begin position="112"/>
        <end position="136"/>
    </location>
</feature>
<keyword evidence="1" id="KW-0472">Membrane</keyword>
<organism evidence="2 3">
    <name type="scientific">Candidatus Corynebacterium faecigallinarum</name>
    <dbReference type="NCBI Taxonomy" id="2838528"/>
    <lineage>
        <taxon>Bacteria</taxon>
        <taxon>Bacillati</taxon>
        <taxon>Actinomycetota</taxon>
        <taxon>Actinomycetes</taxon>
        <taxon>Mycobacteriales</taxon>
        <taxon>Corynebacteriaceae</taxon>
        <taxon>Corynebacterium</taxon>
    </lineage>
</organism>
<reference evidence="2" key="1">
    <citation type="journal article" date="2021" name="PeerJ">
        <title>Extensive microbial diversity within the chicken gut microbiome revealed by metagenomics and culture.</title>
        <authorList>
            <person name="Gilroy R."/>
            <person name="Ravi A."/>
            <person name="Getino M."/>
            <person name="Pursley I."/>
            <person name="Horton D.L."/>
            <person name="Alikhan N.F."/>
            <person name="Baker D."/>
            <person name="Gharbi K."/>
            <person name="Hall N."/>
            <person name="Watson M."/>
            <person name="Adriaenssens E.M."/>
            <person name="Foster-Nyarko E."/>
            <person name="Jarju S."/>
            <person name="Secka A."/>
            <person name="Antonio M."/>
            <person name="Oren A."/>
            <person name="Chaudhuri R.R."/>
            <person name="La Ragione R."/>
            <person name="Hildebrand F."/>
            <person name="Pallen M.J."/>
        </authorList>
    </citation>
    <scope>NUCLEOTIDE SEQUENCE</scope>
    <source>
        <strain evidence="2">ChiHjej13B12-4958</strain>
    </source>
</reference>
<feature type="transmembrane region" description="Helical" evidence="1">
    <location>
        <begin position="81"/>
        <end position="100"/>
    </location>
</feature>
<evidence type="ECO:0000313" key="3">
    <source>
        <dbReference type="Proteomes" id="UP000823858"/>
    </source>
</evidence>
<evidence type="ECO:0000256" key="1">
    <source>
        <dbReference type="SAM" id="Phobius"/>
    </source>
</evidence>
<proteinExistence type="predicted"/>
<sequence length="147" mass="15781">MNDPFLDRAGEDDPVIFFRRPTPPADDLGRAAEVGPELLRRVRTVAVSAVVVAGGLAAPDGATVQTTGPRGRAAPHDASPVSQLFIPFLLPAIFGGLLLARPRELLHFGAKITRNTLVLLVLLCALVTVMEGFLIAEAFGYQPFWRP</sequence>
<accession>A0A9D2TNI3</accession>
<keyword evidence="1" id="KW-0812">Transmembrane</keyword>
<dbReference type="Proteomes" id="UP000823858">
    <property type="component" value="Unassembled WGS sequence"/>
</dbReference>
<evidence type="ECO:0000313" key="2">
    <source>
        <dbReference type="EMBL" id="HJC84701.1"/>
    </source>
</evidence>
<protein>
    <submittedName>
        <fullName evidence="2">Uncharacterized protein</fullName>
    </submittedName>
</protein>
<gene>
    <name evidence="2" type="ORF">H9751_03980</name>
</gene>
<name>A0A9D2TNI3_9CORY</name>